<dbReference type="SUPFAM" id="SSF52540">
    <property type="entry name" value="P-loop containing nucleoside triphosphate hydrolases"/>
    <property type="match status" value="1"/>
</dbReference>
<reference evidence="2 3" key="1">
    <citation type="submission" date="2014-07" db="EMBL/GenBank/DDBJ databases">
        <title>Draft genome of Clostridium celerecrescens 152B isolated from sediments associated with methane hydrate from Krishna Godavari basin.</title>
        <authorList>
            <person name="Honkalas V.S."/>
            <person name="Dabir A.P."/>
            <person name="Arora P."/>
            <person name="Dhakephalkar P.K."/>
        </authorList>
    </citation>
    <scope>NUCLEOTIDE SEQUENCE [LARGE SCALE GENOMIC DNA]</scope>
    <source>
        <strain evidence="2 3">152B</strain>
    </source>
</reference>
<dbReference type="CDD" id="cd00882">
    <property type="entry name" value="Ras_like_GTPase"/>
    <property type="match status" value="1"/>
</dbReference>
<evidence type="ECO:0000259" key="1">
    <source>
        <dbReference type="Pfam" id="PF01926"/>
    </source>
</evidence>
<keyword evidence="3" id="KW-1185">Reference proteome</keyword>
<dbReference type="AlphaFoldDB" id="A0A084JBU8"/>
<sequence>MQRSIDKIGIYPLDIMVTGGTGAGKSTTLNTLFKKAVAEVGKGVESETMELDSYMLNDLIRFWDTPGLGDGIERDKDHSKKLIDLLYKTYSADHELFGFIDMAMIIIEDGNRDMGTTYKLLENIILPNFPLDRIIVVINQCDISMKGLHWDTDKNEPDLIMKEFLEKQADSIQRRIKESVGVDITRPVYYSAIHKYHMKEVLDLIINNMPTVRRDCV</sequence>
<dbReference type="InterPro" id="IPR006073">
    <property type="entry name" value="GTP-bd"/>
</dbReference>
<proteinExistence type="predicted"/>
<evidence type="ECO:0000313" key="3">
    <source>
        <dbReference type="Proteomes" id="UP000028525"/>
    </source>
</evidence>
<organism evidence="2 3">
    <name type="scientific">Lacrimispora celerecrescens</name>
    <dbReference type="NCBI Taxonomy" id="29354"/>
    <lineage>
        <taxon>Bacteria</taxon>
        <taxon>Bacillati</taxon>
        <taxon>Bacillota</taxon>
        <taxon>Clostridia</taxon>
        <taxon>Lachnospirales</taxon>
        <taxon>Lachnospiraceae</taxon>
        <taxon>Lacrimispora</taxon>
    </lineage>
</organism>
<dbReference type="GO" id="GO:0005525">
    <property type="term" value="F:GTP binding"/>
    <property type="evidence" value="ECO:0007669"/>
    <property type="project" value="InterPro"/>
</dbReference>
<dbReference type="EMBL" id="JPME01000045">
    <property type="protein sequence ID" value="KEZ86432.1"/>
    <property type="molecule type" value="Genomic_DNA"/>
</dbReference>
<evidence type="ECO:0000313" key="2">
    <source>
        <dbReference type="EMBL" id="KEZ86432.1"/>
    </source>
</evidence>
<protein>
    <submittedName>
        <fullName evidence="2">HSR1-like GTP-binding protein</fullName>
    </submittedName>
</protein>
<dbReference type="Pfam" id="PF01926">
    <property type="entry name" value="MMR_HSR1"/>
    <property type="match status" value="1"/>
</dbReference>
<gene>
    <name evidence="2" type="ORF">IO98_23070</name>
</gene>
<name>A0A084JBU8_9FIRM</name>
<dbReference type="InterPro" id="IPR027417">
    <property type="entry name" value="P-loop_NTPase"/>
</dbReference>
<accession>A0A084JBU8</accession>
<dbReference type="Gene3D" id="3.40.50.300">
    <property type="entry name" value="P-loop containing nucleotide triphosphate hydrolases"/>
    <property type="match status" value="1"/>
</dbReference>
<comment type="caution">
    <text evidence="2">The sequence shown here is derived from an EMBL/GenBank/DDBJ whole genome shotgun (WGS) entry which is preliminary data.</text>
</comment>
<dbReference type="Proteomes" id="UP000028525">
    <property type="component" value="Unassembled WGS sequence"/>
</dbReference>
<feature type="domain" description="G" evidence="1">
    <location>
        <begin position="15"/>
        <end position="84"/>
    </location>
</feature>